<feature type="compositionally biased region" description="Basic and acidic residues" evidence="2">
    <location>
        <begin position="1220"/>
        <end position="1238"/>
    </location>
</feature>
<feature type="compositionally biased region" description="Basic and acidic residues" evidence="2">
    <location>
        <begin position="1843"/>
        <end position="1873"/>
    </location>
</feature>
<feature type="region of interest" description="Disordered" evidence="2">
    <location>
        <begin position="3653"/>
        <end position="3727"/>
    </location>
</feature>
<feature type="compositionally biased region" description="Low complexity" evidence="2">
    <location>
        <begin position="2733"/>
        <end position="2749"/>
    </location>
</feature>
<feature type="compositionally biased region" description="Polar residues" evidence="2">
    <location>
        <begin position="569"/>
        <end position="582"/>
    </location>
</feature>
<feature type="coiled-coil region" evidence="1">
    <location>
        <begin position="2970"/>
        <end position="3004"/>
    </location>
</feature>
<feature type="compositionally biased region" description="Polar residues" evidence="2">
    <location>
        <begin position="1560"/>
        <end position="1576"/>
    </location>
</feature>
<feature type="compositionally biased region" description="Basic and acidic residues" evidence="2">
    <location>
        <begin position="2855"/>
        <end position="2870"/>
    </location>
</feature>
<feature type="region of interest" description="Disordered" evidence="2">
    <location>
        <begin position="2511"/>
        <end position="2559"/>
    </location>
</feature>
<feature type="compositionally biased region" description="Low complexity" evidence="2">
    <location>
        <begin position="1142"/>
        <end position="1191"/>
    </location>
</feature>
<comment type="caution">
    <text evidence="3">The sequence shown here is derived from an EMBL/GenBank/DDBJ whole genome shotgun (WGS) entry which is preliminary data.</text>
</comment>
<feature type="compositionally biased region" description="Low complexity" evidence="2">
    <location>
        <begin position="2715"/>
        <end position="2726"/>
    </location>
</feature>
<keyword evidence="1" id="KW-0175">Coiled coil</keyword>
<evidence type="ECO:0000313" key="4">
    <source>
        <dbReference type="Proteomes" id="UP000075225"/>
    </source>
</evidence>
<feature type="region of interest" description="Disordered" evidence="2">
    <location>
        <begin position="516"/>
        <end position="626"/>
    </location>
</feature>
<feature type="region of interest" description="Disordered" evidence="2">
    <location>
        <begin position="870"/>
        <end position="1191"/>
    </location>
</feature>
<feature type="region of interest" description="Disordered" evidence="2">
    <location>
        <begin position="3387"/>
        <end position="3416"/>
    </location>
</feature>
<feature type="compositionally biased region" description="Basic and acidic residues" evidence="2">
    <location>
        <begin position="807"/>
        <end position="818"/>
    </location>
</feature>
<feature type="compositionally biased region" description="Basic and acidic residues" evidence="2">
    <location>
        <begin position="2511"/>
        <end position="2523"/>
    </location>
</feature>
<feature type="compositionally biased region" description="Basic and acidic residues" evidence="2">
    <location>
        <begin position="708"/>
        <end position="720"/>
    </location>
</feature>
<feature type="compositionally biased region" description="Polar residues" evidence="2">
    <location>
        <begin position="1117"/>
        <end position="1128"/>
    </location>
</feature>
<dbReference type="VEuPathDB" id="ToxoDB:TGPRC2_464947"/>
<feature type="compositionally biased region" description="Basic and acidic residues" evidence="2">
    <location>
        <begin position="583"/>
        <end position="603"/>
    </location>
</feature>
<feature type="compositionally biased region" description="Acidic residues" evidence="2">
    <location>
        <begin position="2535"/>
        <end position="2546"/>
    </location>
</feature>
<feature type="compositionally biased region" description="Basic and acidic residues" evidence="2">
    <location>
        <begin position="3027"/>
        <end position="3093"/>
    </location>
</feature>
<feature type="compositionally biased region" description="Basic and acidic residues" evidence="2">
    <location>
        <begin position="2683"/>
        <end position="2700"/>
    </location>
</feature>
<feature type="compositionally biased region" description="Basic and acidic residues" evidence="2">
    <location>
        <begin position="1823"/>
        <end position="1832"/>
    </location>
</feature>
<feature type="compositionally biased region" description="Basic and acidic residues" evidence="2">
    <location>
        <begin position="746"/>
        <end position="756"/>
    </location>
</feature>
<protein>
    <submittedName>
        <fullName evidence="3">Uncharacterized protein</fullName>
    </submittedName>
</protein>
<feature type="compositionally biased region" description="Low complexity" evidence="2">
    <location>
        <begin position="1577"/>
        <end position="1586"/>
    </location>
</feature>
<feature type="compositionally biased region" description="Basic and acidic residues" evidence="2">
    <location>
        <begin position="2280"/>
        <end position="2320"/>
    </location>
</feature>
<dbReference type="EMBL" id="AHZP02001015">
    <property type="protein sequence ID" value="KYK68755.1"/>
    <property type="molecule type" value="Genomic_DNA"/>
</dbReference>
<reference evidence="4" key="1">
    <citation type="submission" date="2016-03" db="EMBL/GenBank/DDBJ databases">
        <authorList>
            <person name="Sibley D."/>
            <person name="Venepally P."/>
            <person name="Karamycheva S."/>
            <person name="Hadjithomas M."/>
            <person name="Khan A."/>
            <person name="Brunk B."/>
            <person name="Roos D."/>
            <person name="Caler E."/>
            <person name="Lorenzi H."/>
        </authorList>
    </citation>
    <scope>NUCLEOTIDE SEQUENCE [LARGE SCALE GENOMIC DNA]</scope>
    <source>
        <strain evidence="4">TgCatPRC2</strain>
    </source>
</reference>
<feature type="region of interest" description="Disordered" evidence="2">
    <location>
        <begin position="744"/>
        <end position="784"/>
    </location>
</feature>
<feature type="compositionally biased region" description="Basic and acidic residues" evidence="2">
    <location>
        <begin position="870"/>
        <end position="885"/>
    </location>
</feature>
<feature type="region of interest" description="Disordered" evidence="2">
    <location>
        <begin position="1481"/>
        <end position="1532"/>
    </location>
</feature>
<organism evidence="3 4">
    <name type="scientific">Toxoplasma gondii TgCatPRC2</name>
    <dbReference type="NCBI Taxonomy" id="1130821"/>
    <lineage>
        <taxon>Eukaryota</taxon>
        <taxon>Sar</taxon>
        <taxon>Alveolata</taxon>
        <taxon>Apicomplexa</taxon>
        <taxon>Conoidasida</taxon>
        <taxon>Coccidia</taxon>
        <taxon>Eucoccidiorida</taxon>
        <taxon>Eimeriorina</taxon>
        <taxon>Sarcocystidae</taxon>
        <taxon>Toxoplasma</taxon>
    </lineage>
</organism>
<feature type="region of interest" description="Disordered" evidence="2">
    <location>
        <begin position="3479"/>
        <end position="3498"/>
    </location>
</feature>
<feature type="compositionally biased region" description="Polar residues" evidence="2">
    <location>
        <begin position="1037"/>
        <end position="1048"/>
    </location>
</feature>
<feature type="compositionally biased region" description="Basic and acidic residues" evidence="2">
    <location>
        <begin position="1058"/>
        <end position="1074"/>
    </location>
</feature>
<dbReference type="Proteomes" id="UP000075225">
    <property type="component" value="Unassembled WGS sequence"/>
</dbReference>
<feature type="region of interest" description="Disordered" evidence="2">
    <location>
        <begin position="802"/>
        <end position="821"/>
    </location>
</feature>
<feature type="coiled-coil region" evidence="1">
    <location>
        <begin position="2350"/>
        <end position="2384"/>
    </location>
</feature>
<feature type="compositionally biased region" description="Basic and acidic residues" evidence="2">
    <location>
        <begin position="968"/>
        <end position="987"/>
    </location>
</feature>
<feature type="region of interest" description="Disordered" evidence="2">
    <location>
        <begin position="659"/>
        <end position="720"/>
    </location>
</feature>
<feature type="compositionally biased region" description="Low complexity" evidence="2">
    <location>
        <begin position="3324"/>
        <end position="3339"/>
    </location>
</feature>
<feature type="compositionally biased region" description="Acidic residues" evidence="2">
    <location>
        <begin position="1699"/>
        <end position="1710"/>
    </location>
</feature>
<evidence type="ECO:0000313" key="3">
    <source>
        <dbReference type="EMBL" id="KYK68755.1"/>
    </source>
</evidence>
<feature type="compositionally biased region" description="Low complexity" evidence="2">
    <location>
        <begin position="1681"/>
        <end position="1698"/>
    </location>
</feature>
<feature type="region of interest" description="Disordered" evidence="2">
    <location>
        <begin position="1"/>
        <end position="24"/>
    </location>
</feature>
<sequence>MAQRHAPCCYQPSGEVTKSGSRRGIPLRRAPLPSVACSPHSGIRGASLVTGTQTPRLSKEHRRFSRFLSLPPYGLANPPAGRNAASGTGAPCVPRHIPDSPFPRNTQSCSAGSSVSEVLLPTPASIGDLFTATGEASSCPRSSAGPQSLSHLVQVVPPARSVPVSAARNSSFVEGNETRDLACGKPLETAPLPNTQLNRALAHHAAAGSSTEVSGDLSNASRQLSGICYHTRVQALPSGKSVQSSLCQPCDGYSPRRVVTLVRREGFTGEFTIPQTFPRSPSPFAEGVPATSSPSIYDGLWQRCRNPVRIDLHLGRRKAISEETRKPPASCLGPEQTSSFPTSHISPTQASSSRFFSQSPCASARQAQPSEFCAHQNFTASHGEAGFPLSSTSATVSKKPRAPGPDHPREAVLLPPLTESRGIYLSRQGATVSRFSKHGQTLASLDRANGCSPRPGERQEPRGSNAFHLRNGPNEDEDLPSQARSIMCTAAAKAAAEKAKAAAAAAAEVAVATAEETSRSRRLSPRCLRGDRTNGLLGEIHRDTETGGQVHPAPQGERARTKTDELGSGKNSLPSPRYLSSNRDVESAADRRLPTHEKYRSAEEESFSLQEKAAASEGSSEGKIPCHAAEGVKKKCNTTSEEKFTTGGGEAGLLRSAALSASSSTAQRPGVSRRGSLESKKRRQSDTPQVLLPCGSSRGLMEKGSIGGDEKRPGNDVRNTDERHNYRLSWRACTDVDPCEISPNRLDGKSDAERRSRFGGATLSPSDCRVPFSQSKRAERRKKFSEARIRMVNRSYDMSRACSQEEFGDHSSSDETERRRRKVKLLGGQGVLRNFEASVESPLCQARSCEGNESESGRSERCRLLRAREERRRKQVTRESRDRIGSRRGRRGQLLKTSEETNRGDLRESPPSSSFHSNATKEKEETEERLQPTQRSRITSEPCKDRQADEKHQRCLSFCPPLRQSRSRGVDRSCESERSKDTRKMETHTFSYTSSERHEGSVSHRSQTPATASGEGETAAEERPILPEKRRRLSASPRASQAEASSPSGEGGPRYRRHFEPTHCEPTQRGRSDQQPRLSRHPVEMKVRETDTRIDIGGEEKHNNSPSKWLLSFPEFSISSSTRSLSPQRNRHTPRSTETKRPVSVPRSSSASSCSAFASSSPSSSPSLYSSASLSSSSLPSSAVPGAWTPSSFSSRLSAFSVWSSLIESGSRSAGCKGTQEPRERQEEDAVSERGDRRHSARQGGASCGSLFDLTPGFQGPDAASPQPCSPTFGFREEKLSLEAFENGQTGKETVASMASVSLPQASPLSSFASTTGDFRGHALPVTTNAPVCASVPCETTPFFFPDNRVLSRPQMACWPSTTHSTSCPSSSLVPSSSLSSSSSFRYSSSLSPSSVASSSSSAASLGPSVSESRPALALRLDLPGDSAEREKASACEDPSSLAFFSPTLLSPTSVHQEVAPPLTDSAESAAVHLERVQLSPGGAPASTVASQMRKDAGEALGSAAACMQTQGHRRCSSPSPRSSSSLKPSEFTSLLSPEEVSEFFARELRQMWRHPRFSFSPTRSTNSGASPAAPTSSSCSSSSSSSCSYSSSSSCSSSSSSSIASFASPELMSSRELASAVSPASAGDVRGRKEERREGDTKRDEGKRDICETLANGAEIREGQENSSAASAAENLSWRSSLDSPLSSPSSSFLDFFSDLEIDSDEEAPDEQRRTTGADDAPCADTRRQAIDPTRGFRTSSPRRCSCQESDKIKRNLLGDSENRGASQGMLVTPRGESVACSVNVKTGDDGQDGESRRPRRSNLREGKAPISGGTEIQPRPGSKEANRESCDGGEELNESTRGARDDPEEAKASLGRTKDQKNLRRERRNSQETHTQSKARVITDVGAGGREETRINEEEEDGFGPDSTKGCIPLETAQPAACLSCESTVAEFVSSFSPAASPMKNGAALTALDSSSEARLLTSVPPLCGGPSSPALLPKRRSDAATETPASPLRREEGGEEVTQMKKSKATLKRDAFPLLLSQEPPCSPRAISTDRFALAPISSTDAGSLSLDLTSFSSSPCACGAPTSVSSSSHSASFSSSATVSSDAECPPSQASASASSTVTGCASAVPGYPSVASTCLEGASFPFHSSDASSPAPFPAAALPAATAVSRESCPSSSSLSASSRAASLFLMEVESLFGDSSASSTAKQANCENAEEGARGAVAEQADAPPKGGGGTASSALANSNAGVCCRLWSSSSRLPPAGAVDRVAEGGSFEEERQELQAFEFGAKNGEVYPTKRERADSERATEERERPKEGRRGESENQSEKERERLKVEERGKLRKEAARLRAEWRRQERVERYQERVQKTLKEKAMGLREKVEEIRRKVRKLSETERKLRLRKRQMYRLVDALDAEKRLGERVYRHVSGLKAETQREREALLQEKMSVKREKAELDREREVLRREKEDLCQHEAELEREREELLKEEAELRNKEHSLAVAREEVDVCRLQLWKEKEAFEEEKDVYRRERDKLGRLRSEPGRSEPQSRWGEDKREEDEREGEEQNEATAAETQQMEREERLAWVDEKVASFRADLEEEKQKLEREKRAFESQVSLREHKLGDMLESLKQQTKAFLLSQERLESDRESLERRKATHAADLKTFAREKQVLARQREAVDRHWERCCEVLQKARKERQRGPPIDTVREGREREGRTEGDRGAAGEAETDGDNCVFFSSESEGSKTVSSLCFDATPESPRSSFHSPSAPSESLAGDGWPLPHFGTVASRERTNAATYMKDDDSGEGEDDEEEEETEEAEPSGGLYVDETGDGSVAESEPGEERGRRQETKEETGRQLEPGRRALSFSYISPSCVPTFLRREQPTHRNTRKEATETDEETENKNEKRKGNKKENKREKKKEKRPFSFRDPLCQENSPEAAYVLTEDDEAGDVQGPRCPEDDECSGGHDCAREARGTQCASGLCQARTAALEWTCDDLAQRLRRSNEELRKCEEALAAALAEKARLAATVHLLSRQIEDSAKKHPRQNEGSSAREGDTGAHEGDTGAHEGDTGAREGDTGAHEGDTGAREGDAGDHARRGCSRPESEPEFVQRDREDETFREQLGRLLVKQEEYQRRVTQAEEEVERLEAHQLQLLERLRQAEQEKETLRESCAAHRLAHEETKSLLAAASAKLAKRNAEFAKVERKARLALESARDAELRASTAEKKAGAAEAALETAAVTAAEREAERIRESQKTVEATSREIAQMKAALYAAEEMARKTREEHEAAEAAWQRRWDAKNEKENGLLAELQETQTRLEQMQLLHSAFHSRMHHVQTCLLEASRPLGSPPDAQAQTQAPSAPASWPVSARSKLLPAPAVCKPEATIPWTTRTPGAREVHCALERRMKSNTLSLLRSPWHPENSQGHQGSRRPHAKSRPLLLPPPDFASLLASASSSSSVSSVNSFCSPSSSTSASSSSFSSFSSCSPARALRDSAATLALRAAARSPAGVACGGDAVRPRPARESSSFLASPLAASAVSVEPVSLPRRTSDRPKREKKRKEESALRQRVPAETIPQPRKETNAKCGETRSRREDGIRDKDILSGEGKQSRPCVFSRLSPRFSLETCGRVSPERTVTCATAASSQPSPETASHPSASLACASASALLPSAVTWFLSPTSRRSRSRALPSGAPQPAGPASRRASETRENGGKIENSEGVEHRSGGGEQKKKREDGKRAETQQGGRGNETPPAGVLRLTKRLATAELHALLSGRQLGY</sequence>
<feature type="compositionally biased region" description="Basic and acidic residues" evidence="2">
    <location>
        <begin position="3552"/>
        <end position="3577"/>
    </location>
</feature>
<feature type="region of interest" description="Disordered" evidence="2">
    <location>
        <begin position="3318"/>
        <end position="3339"/>
    </location>
</feature>
<feature type="region of interest" description="Disordered" evidence="2">
    <location>
        <begin position="384"/>
        <end position="411"/>
    </location>
</feature>
<feature type="region of interest" description="Disordered" evidence="2">
    <location>
        <begin position="1965"/>
        <end position="2011"/>
    </location>
</feature>
<feature type="compositionally biased region" description="Basic and acidic residues" evidence="2">
    <location>
        <begin position="3675"/>
        <end position="3712"/>
    </location>
</feature>
<dbReference type="OrthoDB" id="10568617at2759"/>
<evidence type="ECO:0000256" key="1">
    <source>
        <dbReference type="SAM" id="Coils"/>
    </source>
</evidence>
<feature type="region of interest" description="Disordered" evidence="2">
    <location>
        <begin position="3514"/>
        <end position="3585"/>
    </location>
</feature>
<name>A0A151HHA0_TOXGO</name>
<feature type="compositionally biased region" description="Polar residues" evidence="2">
    <location>
        <begin position="335"/>
        <end position="357"/>
    </location>
</feature>
<feature type="region of interest" description="Disordered" evidence="2">
    <location>
        <begin position="444"/>
        <end position="480"/>
    </location>
</feature>
<feature type="region of interest" description="Disordered" evidence="2">
    <location>
        <begin position="1559"/>
        <end position="1586"/>
    </location>
</feature>
<feature type="compositionally biased region" description="Low complexity" evidence="2">
    <location>
        <begin position="1517"/>
        <end position="1530"/>
    </location>
</feature>
<feature type="compositionally biased region" description="Basic and acidic residues" evidence="2">
    <location>
        <begin position="1630"/>
        <end position="1652"/>
    </location>
</feature>
<feature type="compositionally biased region" description="Basic and acidic residues" evidence="2">
    <location>
        <begin position="919"/>
        <end position="930"/>
    </location>
</feature>
<feature type="coiled-coil region" evidence="1">
    <location>
        <begin position="3099"/>
        <end position="3154"/>
    </location>
</feature>
<gene>
    <name evidence="3" type="ORF">TGPRC2_464947</name>
</gene>
<feature type="region of interest" description="Disordered" evidence="2">
    <location>
        <begin position="2269"/>
        <end position="2320"/>
    </location>
</feature>
<feature type="region of interest" description="Disordered" evidence="2">
    <location>
        <begin position="1209"/>
        <end position="1249"/>
    </location>
</feature>
<feature type="region of interest" description="Disordered" evidence="2">
    <location>
        <begin position="2672"/>
        <end position="2916"/>
    </location>
</feature>
<feature type="compositionally biased region" description="Basic and acidic residues" evidence="2">
    <location>
        <begin position="3523"/>
        <end position="3540"/>
    </location>
</feature>
<feature type="compositionally biased region" description="Basic and acidic residues" evidence="2">
    <location>
        <begin position="897"/>
        <end position="908"/>
    </location>
</feature>
<feature type="compositionally biased region" description="Basic and acidic residues" evidence="2">
    <location>
        <begin position="942"/>
        <end position="953"/>
    </location>
</feature>
<feature type="compositionally biased region" description="Low complexity" evidence="2">
    <location>
        <begin position="3662"/>
        <end position="3674"/>
    </location>
</feature>
<feature type="compositionally biased region" description="Basic and acidic residues" evidence="2">
    <location>
        <begin position="2817"/>
        <end position="2838"/>
    </location>
</feature>
<accession>A0A151HHA0</accession>
<feature type="compositionally biased region" description="Basic and acidic residues" evidence="2">
    <location>
        <begin position="1081"/>
        <end position="1103"/>
    </location>
</feature>
<feature type="compositionally biased region" description="Acidic residues" evidence="2">
    <location>
        <begin position="2779"/>
        <end position="2796"/>
    </location>
</feature>
<feature type="region of interest" description="Disordered" evidence="2">
    <location>
        <begin position="1618"/>
        <end position="1913"/>
    </location>
</feature>
<proteinExistence type="predicted"/>
<feature type="compositionally biased region" description="Basic and acidic residues" evidence="2">
    <location>
        <begin position="557"/>
        <end position="567"/>
    </location>
</feature>
<feature type="region of interest" description="Disordered" evidence="2">
    <location>
        <begin position="3010"/>
        <end position="3093"/>
    </location>
</feature>
<evidence type="ECO:0000256" key="2">
    <source>
        <dbReference type="SAM" id="MobiDB-lite"/>
    </source>
</evidence>
<feature type="coiled-coil region" evidence="1">
    <location>
        <begin position="3219"/>
        <end position="3296"/>
    </location>
</feature>
<feature type="region of interest" description="Disordered" evidence="2">
    <location>
        <begin position="319"/>
        <end position="357"/>
    </location>
</feature>